<protein>
    <recommendedName>
        <fullName evidence="3">glucose-1-phosphate thymidylyltransferase</fullName>
        <ecNumber evidence="3">2.7.7.24</ecNumber>
    </recommendedName>
</protein>
<dbReference type="EMBL" id="PFBC01000052">
    <property type="protein sequence ID" value="PIR87678.1"/>
    <property type="molecule type" value="Genomic_DNA"/>
</dbReference>
<keyword evidence="5" id="KW-0548">Nucleotidyltransferase</keyword>
<evidence type="ECO:0000256" key="1">
    <source>
        <dbReference type="ARBA" id="ARBA00001946"/>
    </source>
</evidence>
<dbReference type="PANTHER" id="PTHR43532">
    <property type="entry name" value="GLUCOSE-1-PHOSPHATE THYMIDYLYLTRANSFERASE"/>
    <property type="match status" value="1"/>
</dbReference>
<proteinExistence type="inferred from homology"/>
<comment type="cofactor">
    <cofactor evidence="1">
        <name>Mg(2+)</name>
        <dbReference type="ChEBI" id="CHEBI:18420"/>
    </cofactor>
</comment>
<dbReference type="Pfam" id="PF00483">
    <property type="entry name" value="NTP_transferase"/>
    <property type="match status" value="1"/>
</dbReference>
<dbReference type="InterPro" id="IPR029044">
    <property type="entry name" value="Nucleotide-diphossugar_trans"/>
</dbReference>
<keyword evidence="7" id="KW-0460">Magnesium</keyword>
<dbReference type="Proteomes" id="UP000230903">
    <property type="component" value="Unassembled WGS sequence"/>
</dbReference>
<evidence type="ECO:0000313" key="11">
    <source>
        <dbReference type="Proteomes" id="UP000230903"/>
    </source>
</evidence>
<dbReference type="Gene3D" id="3.90.550.10">
    <property type="entry name" value="Spore Coat Polysaccharide Biosynthesis Protein SpsA, Chain A"/>
    <property type="match status" value="1"/>
</dbReference>
<evidence type="ECO:0000256" key="8">
    <source>
        <dbReference type="ARBA" id="ARBA00049336"/>
    </source>
</evidence>
<evidence type="ECO:0000256" key="2">
    <source>
        <dbReference type="ARBA" id="ARBA00010480"/>
    </source>
</evidence>
<evidence type="ECO:0000256" key="5">
    <source>
        <dbReference type="ARBA" id="ARBA00022695"/>
    </source>
</evidence>
<keyword evidence="10" id="KW-0946">Virion</keyword>
<dbReference type="AlphaFoldDB" id="A0A2H0UMR3"/>
<accession>A0A2H0UMR3</accession>
<name>A0A2H0UMR3_9BACT</name>
<evidence type="ECO:0000259" key="9">
    <source>
        <dbReference type="Pfam" id="PF00483"/>
    </source>
</evidence>
<feature type="domain" description="Nucleotidyl transferase" evidence="9">
    <location>
        <begin position="2"/>
        <end position="235"/>
    </location>
</feature>
<evidence type="ECO:0000256" key="7">
    <source>
        <dbReference type="ARBA" id="ARBA00022842"/>
    </source>
</evidence>
<evidence type="ECO:0000256" key="3">
    <source>
        <dbReference type="ARBA" id="ARBA00012461"/>
    </source>
</evidence>
<sequence length="248" mass="27542">MKGVILAGGTGSRMYPLTAVTNKHLLPVYNKPVIFYPIERLAAAGIKEIMITTGTEYAHHFYRLLGDGSQFGVSLQYAVQSGPRGIADALRLAESFADGGKVAVILGDNIFEDDLTGHIKSFEEKEGAMIFLKEHPNARHYGVAEVDESGRVIDLVEKPENPKTNLCVTGIYLYDGDVFKIARELKPSVRGEYEITDLNKHYLNKGKLHHVKLSGGWYDCGDFTQLLLANNYIAKKHHGFSHEDSNFD</sequence>
<keyword evidence="6" id="KW-0479">Metal-binding</keyword>
<comment type="caution">
    <text evidence="10">The sequence shown here is derived from an EMBL/GenBank/DDBJ whole genome shotgun (WGS) entry which is preliminary data.</text>
</comment>
<evidence type="ECO:0000256" key="4">
    <source>
        <dbReference type="ARBA" id="ARBA00022679"/>
    </source>
</evidence>
<dbReference type="EC" id="2.7.7.24" evidence="3"/>
<gene>
    <name evidence="10" type="ORF">COU10_03340</name>
</gene>
<comment type="catalytic activity">
    <reaction evidence="8">
        <text>dTTP + alpha-D-glucose 1-phosphate + H(+) = dTDP-alpha-D-glucose + diphosphate</text>
        <dbReference type="Rhea" id="RHEA:15225"/>
        <dbReference type="ChEBI" id="CHEBI:15378"/>
        <dbReference type="ChEBI" id="CHEBI:33019"/>
        <dbReference type="ChEBI" id="CHEBI:37568"/>
        <dbReference type="ChEBI" id="CHEBI:57477"/>
        <dbReference type="ChEBI" id="CHEBI:58601"/>
        <dbReference type="EC" id="2.7.7.24"/>
    </reaction>
</comment>
<dbReference type="GO" id="GO:0046872">
    <property type="term" value="F:metal ion binding"/>
    <property type="evidence" value="ECO:0007669"/>
    <property type="project" value="UniProtKB-KW"/>
</dbReference>
<dbReference type="SUPFAM" id="SSF53448">
    <property type="entry name" value="Nucleotide-diphospho-sugar transferases"/>
    <property type="match status" value="1"/>
</dbReference>
<dbReference type="GO" id="GO:0008879">
    <property type="term" value="F:glucose-1-phosphate thymidylyltransferase activity"/>
    <property type="evidence" value="ECO:0007669"/>
    <property type="project" value="UniProtKB-EC"/>
</dbReference>
<dbReference type="InterPro" id="IPR005835">
    <property type="entry name" value="NTP_transferase_dom"/>
</dbReference>
<organism evidence="10 11">
    <name type="scientific">Candidatus Harrisonbacteria bacterium CG10_big_fil_rev_8_21_14_0_10_45_28</name>
    <dbReference type="NCBI Taxonomy" id="1974586"/>
    <lineage>
        <taxon>Bacteria</taxon>
        <taxon>Candidatus Harrisoniibacteriota</taxon>
    </lineage>
</organism>
<evidence type="ECO:0000256" key="6">
    <source>
        <dbReference type="ARBA" id="ARBA00022723"/>
    </source>
</evidence>
<keyword evidence="10" id="KW-0167">Capsid protein</keyword>
<reference evidence="11" key="1">
    <citation type="submission" date="2017-09" db="EMBL/GenBank/DDBJ databases">
        <title>Depth-based differentiation of microbial function through sediment-hosted aquifers and enrichment of novel symbionts in the deep terrestrial subsurface.</title>
        <authorList>
            <person name="Probst A.J."/>
            <person name="Ladd B."/>
            <person name="Jarett J.K."/>
            <person name="Geller-Mcgrath D.E."/>
            <person name="Sieber C.M.K."/>
            <person name="Emerson J.B."/>
            <person name="Anantharaman K."/>
            <person name="Thomas B.C."/>
            <person name="Malmstrom R."/>
            <person name="Stieglmeier M."/>
            <person name="Klingl A."/>
            <person name="Woyke T."/>
            <person name="Ryan C.M."/>
            <person name="Banfield J.F."/>
        </authorList>
    </citation>
    <scope>NUCLEOTIDE SEQUENCE [LARGE SCALE GENOMIC DNA]</scope>
</reference>
<evidence type="ECO:0000313" key="10">
    <source>
        <dbReference type="EMBL" id="PIR87678.1"/>
    </source>
</evidence>
<comment type="similarity">
    <text evidence="2">Belongs to the glucose-1-phosphate thymidylyltransferase family.</text>
</comment>
<dbReference type="InterPro" id="IPR005907">
    <property type="entry name" value="G1P_thy_trans_s"/>
</dbReference>
<dbReference type="PANTHER" id="PTHR43532:SF1">
    <property type="entry name" value="GLUCOSE-1-PHOSPHATE THYMIDYLYLTRANSFERASE 1"/>
    <property type="match status" value="1"/>
</dbReference>
<keyword evidence="4" id="KW-0808">Transferase</keyword>